<name>A0ABR7JLP3_9FIRM</name>
<gene>
    <name evidence="1" type="ORF">H8923_03605</name>
</gene>
<dbReference type="NCBIfam" id="TIGR04090">
    <property type="entry name" value="exp_by_SipW_IV"/>
    <property type="match status" value="1"/>
</dbReference>
<reference evidence="1 2" key="1">
    <citation type="submission" date="2020-08" db="EMBL/GenBank/DDBJ databases">
        <authorList>
            <person name="Liu C."/>
            <person name="Sun Q."/>
        </authorList>
    </citation>
    <scope>NUCLEOTIDE SEQUENCE [LARGE SCALE GENOMIC DNA]</scope>
    <source>
        <strain evidence="1 2">NSJ-18</strain>
    </source>
</reference>
<organism evidence="1 2">
    <name type="scientific">Romboutsia faecis</name>
    <dbReference type="NCBI Taxonomy" id="2764597"/>
    <lineage>
        <taxon>Bacteria</taxon>
        <taxon>Bacillati</taxon>
        <taxon>Bacillota</taxon>
        <taxon>Clostridia</taxon>
        <taxon>Peptostreptococcales</taxon>
        <taxon>Peptostreptococcaceae</taxon>
        <taxon>Romboutsia</taxon>
    </lineage>
</organism>
<keyword evidence="2" id="KW-1185">Reference proteome</keyword>
<protein>
    <recommendedName>
        <fullName evidence="3">Camelysin metallo-endopeptidase</fullName>
    </recommendedName>
</protein>
<evidence type="ECO:0000313" key="1">
    <source>
        <dbReference type="EMBL" id="MBC5995833.1"/>
    </source>
</evidence>
<sequence>MHNKKLKSGVVALALGAVLVGGTFAWLGSTDKVQNIFSTKGPDSFKNGVDIYEKFEQNSVAESGKAVEKVVQVKNEAGYNSLIRVTMNANFEKEGLDNSKIELNEANVISENDITFNEDGTVKNGEGKWVKVIEEGQTYYYYVGNVIAGGFTDKILDSVTLSDTVSTNPNYIGQTFNVDIEAYSVQSTSEAITDSTDGKVEHGATGAQKGFGLDSTKHVNLVKALQAVVDEEATTCEEDYETKETK</sequence>
<dbReference type="Proteomes" id="UP000609849">
    <property type="component" value="Unassembled WGS sequence"/>
</dbReference>
<accession>A0ABR7JLP3</accession>
<dbReference type="RefSeq" id="WP_153923722.1">
    <property type="nucleotide sequence ID" value="NZ_JACRWE010000002.1"/>
</dbReference>
<evidence type="ECO:0000313" key="2">
    <source>
        <dbReference type="Proteomes" id="UP000609849"/>
    </source>
</evidence>
<proteinExistence type="predicted"/>
<dbReference type="EMBL" id="JACRWE010000002">
    <property type="protein sequence ID" value="MBC5995833.1"/>
    <property type="molecule type" value="Genomic_DNA"/>
</dbReference>
<comment type="caution">
    <text evidence="1">The sequence shown here is derived from an EMBL/GenBank/DDBJ whole genome shotgun (WGS) entry which is preliminary data.</text>
</comment>
<evidence type="ECO:0008006" key="3">
    <source>
        <dbReference type="Google" id="ProtNLM"/>
    </source>
</evidence>
<dbReference type="InterPro" id="IPR024008">
    <property type="entry name" value="BsaA"/>
</dbReference>